<feature type="non-terminal residue" evidence="1">
    <location>
        <position position="50"/>
    </location>
</feature>
<gene>
    <name evidence="1" type="ORF">FA13DRAFT_1601104</name>
</gene>
<organism evidence="1 2">
    <name type="scientific">Coprinellus micaceus</name>
    <name type="common">Glistening ink-cap mushroom</name>
    <name type="synonym">Coprinus micaceus</name>
    <dbReference type="NCBI Taxonomy" id="71717"/>
    <lineage>
        <taxon>Eukaryota</taxon>
        <taxon>Fungi</taxon>
        <taxon>Dikarya</taxon>
        <taxon>Basidiomycota</taxon>
        <taxon>Agaricomycotina</taxon>
        <taxon>Agaricomycetes</taxon>
        <taxon>Agaricomycetidae</taxon>
        <taxon>Agaricales</taxon>
        <taxon>Agaricineae</taxon>
        <taxon>Psathyrellaceae</taxon>
        <taxon>Coprinellus</taxon>
    </lineage>
</organism>
<dbReference type="EMBL" id="QPFP01000037">
    <property type="protein sequence ID" value="TEB27827.1"/>
    <property type="molecule type" value="Genomic_DNA"/>
</dbReference>
<comment type="caution">
    <text evidence="1">The sequence shown here is derived from an EMBL/GenBank/DDBJ whole genome shotgun (WGS) entry which is preliminary data.</text>
</comment>
<keyword evidence="2" id="KW-1185">Reference proteome</keyword>
<evidence type="ECO:0000313" key="1">
    <source>
        <dbReference type="EMBL" id="TEB27827.1"/>
    </source>
</evidence>
<sequence>DPIVFERHLDQQLERLVLKPLRKVTGRSDRCHWPRIIIVDSLDECEGGRE</sequence>
<dbReference type="OrthoDB" id="5967843at2759"/>
<reference evidence="1 2" key="1">
    <citation type="journal article" date="2019" name="Nat. Ecol. Evol.">
        <title>Megaphylogeny resolves global patterns of mushroom evolution.</title>
        <authorList>
            <person name="Varga T."/>
            <person name="Krizsan K."/>
            <person name="Foldi C."/>
            <person name="Dima B."/>
            <person name="Sanchez-Garcia M."/>
            <person name="Sanchez-Ramirez S."/>
            <person name="Szollosi G.J."/>
            <person name="Szarkandi J.G."/>
            <person name="Papp V."/>
            <person name="Albert L."/>
            <person name="Andreopoulos W."/>
            <person name="Angelini C."/>
            <person name="Antonin V."/>
            <person name="Barry K.W."/>
            <person name="Bougher N.L."/>
            <person name="Buchanan P."/>
            <person name="Buyck B."/>
            <person name="Bense V."/>
            <person name="Catcheside P."/>
            <person name="Chovatia M."/>
            <person name="Cooper J."/>
            <person name="Damon W."/>
            <person name="Desjardin D."/>
            <person name="Finy P."/>
            <person name="Geml J."/>
            <person name="Haridas S."/>
            <person name="Hughes K."/>
            <person name="Justo A."/>
            <person name="Karasinski D."/>
            <person name="Kautmanova I."/>
            <person name="Kiss B."/>
            <person name="Kocsube S."/>
            <person name="Kotiranta H."/>
            <person name="LaButti K.M."/>
            <person name="Lechner B.E."/>
            <person name="Liimatainen K."/>
            <person name="Lipzen A."/>
            <person name="Lukacs Z."/>
            <person name="Mihaltcheva S."/>
            <person name="Morgado L.N."/>
            <person name="Niskanen T."/>
            <person name="Noordeloos M.E."/>
            <person name="Ohm R.A."/>
            <person name="Ortiz-Santana B."/>
            <person name="Ovrebo C."/>
            <person name="Racz N."/>
            <person name="Riley R."/>
            <person name="Savchenko A."/>
            <person name="Shiryaev A."/>
            <person name="Soop K."/>
            <person name="Spirin V."/>
            <person name="Szebenyi C."/>
            <person name="Tomsovsky M."/>
            <person name="Tulloss R.E."/>
            <person name="Uehling J."/>
            <person name="Grigoriev I.V."/>
            <person name="Vagvolgyi C."/>
            <person name="Papp T."/>
            <person name="Martin F.M."/>
            <person name="Miettinen O."/>
            <person name="Hibbett D.S."/>
            <person name="Nagy L.G."/>
        </authorList>
    </citation>
    <scope>NUCLEOTIDE SEQUENCE [LARGE SCALE GENOMIC DNA]</scope>
    <source>
        <strain evidence="1 2">FP101781</strain>
    </source>
</reference>
<dbReference type="Proteomes" id="UP000298030">
    <property type="component" value="Unassembled WGS sequence"/>
</dbReference>
<protein>
    <submittedName>
        <fullName evidence="1">Uncharacterized protein</fullName>
    </submittedName>
</protein>
<dbReference type="AlphaFoldDB" id="A0A4Y7T0Z0"/>
<name>A0A4Y7T0Z0_COPMI</name>
<accession>A0A4Y7T0Z0</accession>
<proteinExistence type="predicted"/>
<feature type="non-terminal residue" evidence="1">
    <location>
        <position position="1"/>
    </location>
</feature>
<evidence type="ECO:0000313" key="2">
    <source>
        <dbReference type="Proteomes" id="UP000298030"/>
    </source>
</evidence>